<dbReference type="AlphaFoldDB" id="A0A8J3VIY8"/>
<dbReference type="Proteomes" id="UP000612899">
    <property type="component" value="Unassembled WGS sequence"/>
</dbReference>
<reference evidence="2" key="1">
    <citation type="submission" date="2021-01" db="EMBL/GenBank/DDBJ databases">
        <title>Whole genome shotgun sequence of Rhizocola hellebori NBRC 109834.</title>
        <authorList>
            <person name="Komaki H."/>
            <person name="Tamura T."/>
        </authorList>
    </citation>
    <scope>NUCLEOTIDE SEQUENCE</scope>
    <source>
        <strain evidence="2">NBRC 109834</strain>
    </source>
</reference>
<keyword evidence="1" id="KW-1133">Transmembrane helix</keyword>
<comment type="caution">
    <text evidence="2">The sequence shown here is derived from an EMBL/GenBank/DDBJ whole genome shotgun (WGS) entry which is preliminary data.</text>
</comment>
<keyword evidence="1" id="KW-0812">Transmembrane</keyword>
<accession>A0A8J3VIY8</accession>
<gene>
    <name evidence="2" type="ORF">Rhe02_56230</name>
</gene>
<dbReference type="RefSeq" id="WP_203911341.1">
    <property type="nucleotide sequence ID" value="NZ_BONY01000037.1"/>
</dbReference>
<keyword evidence="3" id="KW-1185">Reference proteome</keyword>
<proteinExistence type="predicted"/>
<keyword evidence="1" id="KW-0472">Membrane</keyword>
<dbReference type="EMBL" id="BONY01000037">
    <property type="protein sequence ID" value="GIH07556.1"/>
    <property type="molecule type" value="Genomic_DNA"/>
</dbReference>
<protein>
    <submittedName>
        <fullName evidence="2">Uncharacterized protein</fullName>
    </submittedName>
</protein>
<name>A0A8J3VIY8_9ACTN</name>
<feature type="transmembrane region" description="Helical" evidence="1">
    <location>
        <begin position="12"/>
        <end position="33"/>
    </location>
</feature>
<evidence type="ECO:0000313" key="2">
    <source>
        <dbReference type="EMBL" id="GIH07556.1"/>
    </source>
</evidence>
<evidence type="ECO:0000256" key="1">
    <source>
        <dbReference type="SAM" id="Phobius"/>
    </source>
</evidence>
<organism evidence="2 3">
    <name type="scientific">Rhizocola hellebori</name>
    <dbReference type="NCBI Taxonomy" id="1392758"/>
    <lineage>
        <taxon>Bacteria</taxon>
        <taxon>Bacillati</taxon>
        <taxon>Actinomycetota</taxon>
        <taxon>Actinomycetes</taxon>
        <taxon>Micromonosporales</taxon>
        <taxon>Micromonosporaceae</taxon>
        <taxon>Rhizocola</taxon>
    </lineage>
</organism>
<sequence>MTARYTPPPRDIGGLEIAAALLMVCGGVAIIASRVLDDGTASMVLFIASIVLLLVGLLCAQRAKELERERQEPTDRDGDQPNHP</sequence>
<evidence type="ECO:0000313" key="3">
    <source>
        <dbReference type="Proteomes" id="UP000612899"/>
    </source>
</evidence>
<feature type="transmembrane region" description="Helical" evidence="1">
    <location>
        <begin position="39"/>
        <end position="60"/>
    </location>
</feature>